<dbReference type="Pfam" id="PF18137">
    <property type="entry name" value="WHD_ORC"/>
    <property type="match status" value="1"/>
</dbReference>
<dbReference type="GO" id="GO:0005656">
    <property type="term" value="C:nuclear pre-replicative complex"/>
    <property type="evidence" value="ECO:0007669"/>
    <property type="project" value="TreeGrafter"/>
</dbReference>
<protein>
    <submittedName>
        <fullName evidence="3">Origin recognition complex subunit 3</fullName>
    </submittedName>
</protein>
<feature type="domain" description="Origin recognition complex subunit 3 winged helix C-terminal" evidence="2">
    <location>
        <begin position="7"/>
        <end position="164"/>
    </location>
</feature>
<dbReference type="PANTHER" id="PTHR12748">
    <property type="entry name" value="ORIGIN RECOGNITION COMPLEX SUBUNIT 3"/>
    <property type="match status" value="1"/>
</dbReference>
<evidence type="ECO:0000313" key="3">
    <source>
        <dbReference type="EMBL" id="KAG0255880.1"/>
    </source>
</evidence>
<name>A0A9P6PXI0_9FUNG</name>
<dbReference type="InterPro" id="IPR040855">
    <property type="entry name" value="ORC_WH_C"/>
</dbReference>
<evidence type="ECO:0000259" key="2">
    <source>
        <dbReference type="Pfam" id="PF18137"/>
    </source>
</evidence>
<gene>
    <name evidence="3" type="primary">ORC3_2</name>
    <name evidence="3" type="ORF">BG011_004873</name>
</gene>
<proteinExistence type="predicted"/>
<dbReference type="EMBL" id="JAAAJA010000328">
    <property type="protein sequence ID" value="KAG0255880.1"/>
    <property type="molecule type" value="Genomic_DNA"/>
</dbReference>
<dbReference type="OrthoDB" id="10265211at2759"/>
<evidence type="ECO:0000313" key="4">
    <source>
        <dbReference type="Proteomes" id="UP000726737"/>
    </source>
</evidence>
<keyword evidence="4" id="KW-1185">Reference proteome</keyword>
<accession>A0A9P6PXI0</accession>
<dbReference type="GO" id="GO:0006270">
    <property type="term" value="P:DNA replication initiation"/>
    <property type="evidence" value="ECO:0007669"/>
    <property type="project" value="TreeGrafter"/>
</dbReference>
<dbReference type="CDD" id="cd20704">
    <property type="entry name" value="Orc3"/>
    <property type="match status" value="1"/>
</dbReference>
<feature type="region of interest" description="Disordered" evidence="1">
    <location>
        <begin position="86"/>
        <end position="114"/>
    </location>
</feature>
<dbReference type="GO" id="GO:0031261">
    <property type="term" value="C:DNA replication preinitiation complex"/>
    <property type="evidence" value="ECO:0007669"/>
    <property type="project" value="TreeGrafter"/>
</dbReference>
<feature type="compositionally biased region" description="Basic and acidic residues" evidence="1">
    <location>
        <begin position="86"/>
        <end position="104"/>
    </location>
</feature>
<organism evidence="3 4">
    <name type="scientific">Mortierella polycephala</name>
    <dbReference type="NCBI Taxonomy" id="41804"/>
    <lineage>
        <taxon>Eukaryota</taxon>
        <taxon>Fungi</taxon>
        <taxon>Fungi incertae sedis</taxon>
        <taxon>Mucoromycota</taxon>
        <taxon>Mortierellomycotina</taxon>
        <taxon>Mortierellomycetes</taxon>
        <taxon>Mortierellales</taxon>
        <taxon>Mortierellaceae</taxon>
        <taxon>Mortierella</taxon>
    </lineage>
</organism>
<dbReference type="AlphaFoldDB" id="A0A9P6PXI0"/>
<dbReference type="GO" id="GO:0005664">
    <property type="term" value="C:nuclear origin of replication recognition complex"/>
    <property type="evidence" value="ECO:0007669"/>
    <property type="project" value="InterPro"/>
</dbReference>
<evidence type="ECO:0000256" key="1">
    <source>
        <dbReference type="SAM" id="MobiDB-lite"/>
    </source>
</evidence>
<feature type="non-terminal residue" evidence="3">
    <location>
        <position position="1"/>
    </location>
</feature>
<reference evidence="3" key="1">
    <citation type="journal article" date="2020" name="Fungal Divers.">
        <title>Resolving the Mortierellaceae phylogeny through synthesis of multi-gene phylogenetics and phylogenomics.</title>
        <authorList>
            <person name="Vandepol N."/>
            <person name="Liber J."/>
            <person name="Desiro A."/>
            <person name="Na H."/>
            <person name="Kennedy M."/>
            <person name="Barry K."/>
            <person name="Grigoriev I.V."/>
            <person name="Miller A.N."/>
            <person name="O'Donnell K."/>
            <person name="Stajich J.E."/>
            <person name="Bonito G."/>
        </authorList>
    </citation>
    <scope>NUCLEOTIDE SEQUENCE</scope>
    <source>
        <strain evidence="3">KOD948</strain>
    </source>
</reference>
<dbReference type="GO" id="GO:0003688">
    <property type="term" value="F:DNA replication origin binding"/>
    <property type="evidence" value="ECO:0007669"/>
    <property type="project" value="TreeGrafter"/>
</dbReference>
<comment type="caution">
    <text evidence="3">The sequence shown here is derived from an EMBL/GenBank/DDBJ whole genome shotgun (WGS) entry which is preliminary data.</text>
</comment>
<dbReference type="PANTHER" id="PTHR12748:SF0">
    <property type="entry name" value="ORIGIN RECOGNITION COMPLEX SUBUNIT 3"/>
    <property type="match status" value="1"/>
</dbReference>
<dbReference type="InterPro" id="IPR020795">
    <property type="entry name" value="ORC3"/>
</dbReference>
<dbReference type="Proteomes" id="UP000726737">
    <property type="component" value="Unassembled WGS sequence"/>
</dbReference>
<sequence>AFLPQPRASIQTALGQPEIYLNCDCCHIPSVPGAPARGSLADVVLPTQHDTCILFKLYVECGRMINMYDWFTAFGMILERGLDVNRGRDDDGQYDDDNGKDGSPKRKRAKKKSIKAAAVDVDKKQGLDQKEVQARFISGVAELQFMGFIKPTNRKTDHVMRLTWGNI</sequence>
<feature type="compositionally biased region" description="Basic residues" evidence="1">
    <location>
        <begin position="105"/>
        <end position="114"/>
    </location>
</feature>